<keyword evidence="3" id="KW-1185">Reference proteome</keyword>
<reference evidence="2 3" key="1">
    <citation type="submission" date="2018-08" db="EMBL/GenBank/DDBJ databases">
        <title>Genomic Encyclopedia of Type Strains, Phase IV (KMG-IV): sequencing the most valuable type-strain genomes for metagenomic binning, comparative biology and taxonomic classification.</title>
        <authorList>
            <person name="Goeker M."/>
        </authorList>
    </citation>
    <scope>NUCLEOTIDE SEQUENCE [LARGE SCALE GENOMIC DNA]</scope>
    <source>
        <strain evidence="2 3">DSM 25527</strain>
    </source>
</reference>
<accession>A0A397PEG3</accession>
<dbReference type="EMBL" id="QXDC01000003">
    <property type="protein sequence ID" value="RIA44534.1"/>
    <property type="molecule type" value="Genomic_DNA"/>
</dbReference>
<evidence type="ECO:0000256" key="1">
    <source>
        <dbReference type="SAM" id="MobiDB-lite"/>
    </source>
</evidence>
<evidence type="ECO:0000313" key="2">
    <source>
        <dbReference type="EMBL" id="RIA44534.1"/>
    </source>
</evidence>
<gene>
    <name evidence="2" type="ORF">DFR49_2779</name>
</gene>
<proteinExistence type="predicted"/>
<feature type="region of interest" description="Disordered" evidence="1">
    <location>
        <begin position="17"/>
        <end position="78"/>
    </location>
</feature>
<feature type="compositionally biased region" description="Basic and acidic residues" evidence="1">
    <location>
        <begin position="54"/>
        <end position="70"/>
    </location>
</feature>
<sequence>MKPVILIAAIALTGCGSSAGLKPADGAPLPVAPYGEDARPAASELLTPPPQTRPRRDDELLKDSHERAPDPFDLPPEN</sequence>
<comment type="caution">
    <text evidence="2">The sequence shown here is derived from an EMBL/GenBank/DDBJ whole genome shotgun (WGS) entry which is preliminary data.</text>
</comment>
<name>A0A397PEG3_9SPHN</name>
<dbReference type="OrthoDB" id="7596860at2"/>
<dbReference type="PROSITE" id="PS51257">
    <property type="entry name" value="PROKAR_LIPOPROTEIN"/>
    <property type="match status" value="1"/>
</dbReference>
<dbReference type="AlphaFoldDB" id="A0A397PEG3"/>
<dbReference type="Proteomes" id="UP000266568">
    <property type="component" value="Unassembled WGS sequence"/>
</dbReference>
<organism evidence="2 3">
    <name type="scientific">Hephaestia caeni</name>
    <dbReference type="NCBI Taxonomy" id="645617"/>
    <lineage>
        <taxon>Bacteria</taxon>
        <taxon>Pseudomonadati</taxon>
        <taxon>Pseudomonadota</taxon>
        <taxon>Alphaproteobacteria</taxon>
        <taxon>Sphingomonadales</taxon>
        <taxon>Sphingomonadaceae</taxon>
        <taxon>Hephaestia</taxon>
    </lineage>
</organism>
<evidence type="ECO:0000313" key="3">
    <source>
        <dbReference type="Proteomes" id="UP000266568"/>
    </source>
</evidence>
<protein>
    <submittedName>
        <fullName evidence="2">Uncharacterized protein</fullName>
    </submittedName>
</protein>
<dbReference type="RefSeq" id="WP_119036177.1">
    <property type="nucleotide sequence ID" value="NZ_QXDC01000003.1"/>
</dbReference>